<comment type="caution">
    <text evidence="2">The sequence shown here is derived from an EMBL/GenBank/DDBJ whole genome shotgun (WGS) entry which is preliminary data.</text>
</comment>
<feature type="region of interest" description="Disordered" evidence="1">
    <location>
        <begin position="1"/>
        <end position="45"/>
    </location>
</feature>
<feature type="region of interest" description="Disordered" evidence="1">
    <location>
        <begin position="80"/>
        <end position="103"/>
    </location>
</feature>
<gene>
    <name evidence="2" type="ORF">TL16_g06419</name>
</gene>
<dbReference type="AlphaFoldDB" id="A0A9W7ASG6"/>
<sequence length="243" mass="26288">MNAFIPSTPLKKSFKPRVTAGSIPKSSGKGLKSRPKPVSHLPKPSTKVFRKLQPVVKERAFKPYVVPKLKRSSTIIPQSTITSASASTSTSTSASTTPKTTPTLQNKAWNLRSYFGECMVITLTVSDPTNNPSVTIRTSELVDGFKIPPPNDGRVRDWTKTTSFDSSQAALAFAKSNVATAIDNDFTEGTCPSCSGPGKFTEVQLSEKEGQLRAGVIDGRGRDAICRKCDVERKRIDSLQHGS</sequence>
<evidence type="ECO:0000313" key="3">
    <source>
        <dbReference type="Proteomes" id="UP001162640"/>
    </source>
</evidence>
<dbReference type="EMBL" id="BLQM01000194">
    <property type="protein sequence ID" value="GMH74273.1"/>
    <property type="molecule type" value="Genomic_DNA"/>
</dbReference>
<name>A0A9W7ASG6_9STRA</name>
<protein>
    <submittedName>
        <fullName evidence="2">Uncharacterized protein</fullName>
    </submittedName>
</protein>
<evidence type="ECO:0000313" key="2">
    <source>
        <dbReference type="EMBL" id="GMH74273.1"/>
    </source>
</evidence>
<evidence type="ECO:0000256" key="1">
    <source>
        <dbReference type="SAM" id="MobiDB-lite"/>
    </source>
</evidence>
<proteinExistence type="predicted"/>
<reference evidence="3" key="1">
    <citation type="journal article" date="2023" name="Commun. Biol.">
        <title>Genome analysis of Parmales, the sister group of diatoms, reveals the evolutionary specialization of diatoms from phago-mixotrophs to photoautotrophs.</title>
        <authorList>
            <person name="Ban H."/>
            <person name="Sato S."/>
            <person name="Yoshikawa S."/>
            <person name="Yamada K."/>
            <person name="Nakamura Y."/>
            <person name="Ichinomiya M."/>
            <person name="Sato N."/>
            <person name="Blanc-Mathieu R."/>
            <person name="Endo H."/>
            <person name="Kuwata A."/>
            <person name="Ogata H."/>
        </authorList>
    </citation>
    <scope>NUCLEOTIDE SEQUENCE [LARGE SCALE GENOMIC DNA]</scope>
</reference>
<accession>A0A9W7ASG6</accession>
<organism evidence="2 3">
    <name type="scientific">Triparma laevis f. inornata</name>
    <dbReference type="NCBI Taxonomy" id="1714386"/>
    <lineage>
        <taxon>Eukaryota</taxon>
        <taxon>Sar</taxon>
        <taxon>Stramenopiles</taxon>
        <taxon>Ochrophyta</taxon>
        <taxon>Bolidophyceae</taxon>
        <taxon>Parmales</taxon>
        <taxon>Triparmaceae</taxon>
        <taxon>Triparma</taxon>
    </lineage>
</organism>
<dbReference type="Proteomes" id="UP001162640">
    <property type="component" value="Unassembled WGS sequence"/>
</dbReference>